<dbReference type="Proteomes" id="UP001156441">
    <property type="component" value="Unassembled WGS sequence"/>
</dbReference>
<evidence type="ECO:0000313" key="5">
    <source>
        <dbReference type="EMBL" id="MCT2585189.1"/>
    </source>
</evidence>
<dbReference type="SUPFAM" id="SSF54909">
    <property type="entry name" value="Dimeric alpha+beta barrel"/>
    <property type="match status" value="1"/>
</dbReference>
<sequence>MTQDFCVKKSQIVLDDTDHHLLDELQADAGRTLRELGDLVGLSPSAVQRRMGRYRASGLLSRTAAVLDPSASPDLVLAVCLVQVERESRRLHEAFNRRLLATPEVQQAYTVYGEWDYVVVLAAGGMAHFNEVSERLFMDAHNVRKYSTLFVVDPVRTGAAIPTRALRP</sequence>
<dbReference type="Gene3D" id="1.10.10.10">
    <property type="entry name" value="Winged helix-like DNA-binding domain superfamily/Winged helix DNA-binding domain"/>
    <property type="match status" value="1"/>
</dbReference>
<evidence type="ECO:0000256" key="2">
    <source>
        <dbReference type="ARBA" id="ARBA00023125"/>
    </source>
</evidence>
<dbReference type="SUPFAM" id="SSF46785">
    <property type="entry name" value="Winged helix' DNA-binding domain"/>
    <property type="match status" value="1"/>
</dbReference>
<evidence type="ECO:0000259" key="4">
    <source>
        <dbReference type="PROSITE" id="PS50956"/>
    </source>
</evidence>
<keyword evidence="1" id="KW-0805">Transcription regulation</keyword>
<feature type="domain" description="HTH asnC-type" evidence="4">
    <location>
        <begin position="14"/>
        <end position="76"/>
    </location>
</feature>
<dbReference type="PANTHER" id="PTHR30154:SF34">
    <property type="entry name" value="TRANSCRIPTIONAL REGULATOR AZLB"/>
    <property type="match status" value="1"/>
</dbReference>
<dbReference type="Gene3D" id="3.30.70.920">
    <property type="match status" value="1"/>
</dbReference>
<accession>A0ABT2JD11</accession>
<gene>
    <name evidence="5" type="ORF">JT362_18910</name>
</gene>
<dbReference type="InterPro" id="IPR019888">
    <property type="entry name" value="Tscrpt_reg_AsnC-like"/>
</dbReference>
<name>A0ABT2JD11_9PSEU</name>
<proteinExistence type="predicted"/>
<dbReference type="SMART" id="SM00344">
    <property type="entry name" value="HTH_ASNC"/>
    <property type="match status" value="1"/>
</dbReference>
<dbReference type="InterPro" id="IPR036388">
    <property type="entry name" value="WH-like_DNA-bd_sf"/>
</dbReference>
<evidence type="ECO:0000313" key="6">
    <source>
        <dbReference type="Proteomes" id="UP001156441"/>
    </source>
</evidence>
<dbReference type="InterPro" id="IPR000485">
    <property type="entry name" value="AsnC-type_HTH_dom"/>
</dbReference>
<protein>
    <submittedName>
        <fullName evidence="5">Lrp/AsnC family transcriptional regulator</fullName>
    </submittedName>
</protein>
<keyword evidence="6" id="KW-1185">Reference proteome</keyword>
<dbReference type="EMBL" id="JAFFZE010000015">
    <property type="protein sequence ID" value="MCT2585189.1"/>
    <property type="molecule type" value="Genomic_DNA"/>
</dbReference>
<dbReference type="PANTHER" id="PTHR30154">
    <property type="entry name" value="LEUCINE-RESPONSIVE REGULATORY PROTEIN"/>
    <property type="match status" value="1"/>
</dbReference>
<dbReference type="PRINTS" id="PR00033">
    <property type="entry name" value="HTHASNC"/>
</dbReference>
<evidence type="ECO:0000256" key="1">
    <source>
        <dbReference type="ARBA" id="ARBA00023015"/>
    </source>
</evidence>
<dbReference type="InterPro" id="IPR036390">
    <property type="entry name" value="WH_DNA-bd_sf"/>
</dbReference>
<organism evidence="5 6">
    <name type="scientific">Actinophytocola gossypii</name>
    <dbReference type="NCBI Taxonomy" id="2812003"/>
    <lineage>
        <taxon>Bacteria</taxon>
        <taxon>Bacillati</taxon>
        <taxon>Actinomycetota</taxon>
        <taxon>Actinomycetes</taxon>
        <taxon>Pseudonocardiales</taxon>
        <taxon>Pseudonocardiaceae</taxon>
    </lineage>
</organism>
<dbReference type="Pfam" id="PF01037">
    <property type="entry name" value="AsnC_trans_reg"/>
    <property type="match status" value="1"/>
</dbReference>
<keyword evidence="2" id="KW-0238">DNA-binding</keyword>
<reference evidence="5 6" key="1">
    <citation type="submission" date="2021-02" db="EMBL/GenBank/DDBJ databases">
        <title>Actinophytocola xerophila sp. nov., isolated from soil of cotton cropping field.</title>
        <authorList>
            <person name="Huang R."/>
            <person name="Chen X."/>
            <person name="Ge X."/>
            <person name="Liu W."/>
        </authorList>
    </citation>
    <scope>NUCLEOTIDE SEQUENCE [LARGE SCALE GENOMIC DNA]</scope>
    <source>
        <strain evidence="5 6">S1-96</strain>
    </source>
</reference>
<comment type="caution">
    <text evidence="5">The sequence shown here is derived from an EMBL/GenBank/DDBJ whole genome shotgun (WGS) entry which is preliminary data.</text>
</comment>
<dbReference type="Pfam" id="PF13404">
    <property type="entry name" value="HTH_AsnC-type"/>
    <property type="match status" value="1"/>
</dbReference>
<dbReference type="PROSITE" id="PS50956">
    <property type="entry name" value="HTH_ASNC_2"/>
    <property type="match status" value="1"/>
</dbReference>
<keyword evidence="3" id="KW-0804">Transcription</keyword>
<evidence type="ECO:0000256" key="3">
    <source>
        <dbReference type="ARBA" id="ARBA00023163"/>
    </source>
</evidence>
<dbReference type="InterPro" id="IPR019887">
    <property type="entry name" value="Tscrpt_reg_AsnC/Lrp_C"/>
</dbReference>
<dbReference type="InterPro" id="IPR011008">
    <property type="entry name" value="Dimeric_a/b-barrel"/>
</dbReference>